<evidence type="ECO:0000256" key="1">
    <source>
        <dbReference type="SAM" id="MobiDB-lite"/>
    </source>
</evidence>
<feature type="region of interest" description="Disordered" evidence="1">
    <location>
        <begin position="39"/>
        <end position="64"/>
    </location>
</feature>
<dbReference type="Proteomes" id="UP000494106">
    <property type="component" value="Unassembled WGS sequence"/>
</dbReference>
<dbReference type="AlphaFoldDB" id="A0A8S0Z6P6"/>
<evidence type="ECO:0000313" key="3">
    <source>
        <dbReference type="Proteomes" id="UP000494106"/>
    </source>
</evidence>
<accession>A0A8S0Z6P6</accession>
<protein>
    <submittedName>
        <fullName evidence="2">Uncharacterized protein</fullName>
    </submittedName>
</protein>
<sequence>MVKYRCGNVRSDVIQQRLFAEKDIYLIIDIRRGRVTSGGIRGRGKGCGTGGRTWTGSGVKGGGRGSRHCFELSGIGATRSSHGGWAMKRPTYTASRGQEEWREL</sequence>
<gene>
    <name evidence="2" type="ORF">APLA_LOCUS3470</name>
</gene>
<keyword evidence="3" id="KW-1185">Reference proteome</keyword>
<feature type="region of interest" description="Disordered" evidence="1">
    <location>
        <begin position="80"/>
        <end position="104"/>
    </location>
</feature>
<organism evidence="2 3">
    <name type="scientific">Arctia plantaginis</name>
    <name type="common">Wood tiger moth</name>
    <name type="synonym">Phalaena plantaginis</name>
    <dbReference type="NCBI Taxonomy" id="874455"/>
    <lineage>
        <taxon>Eukaryota</taxon>
        <taxon>Metazoa</taxon>
        <taxon>Ecdysozoa</taxon>
        <taxon>Arthropoda</taxon>
        <taxon>Hexapoda</taxon>
        <taxon>Insecta</taxon>
        <taxon>Pterygota</taxon>
        <taxon>Neoptera</taxon>
        <taxon>Endopterygota</taxon>
        <taxon>Lepidoptera</taxon>
        <taxon>Glossata</taxon>
        <taxon>Ditrysia</taxon>
        <taxon>Noctuoidea</taxon>
        <taxon>Erebidae</taxon>
        <taxon>Arctiinae</taxon>
        <taxon>Arctia</taxon>
    </lineage>
</organism>
<dbReference type="EMBL" id="CADEBC010000301">
    <property type="protein sequence ID" value="CAB3227916.1"/>
    <property type="molecule type" value="Genomic_DNA"/>
</dbReference>
<name>A0A8S0Z6P6_ARCPL</name>
<proteinExistence type="predicted"/>
<comment type="caution">
    <text evidence="2">The sequence shown here is derived from an EMBL/GenBank/DDBJ whole genome shotgun (WGS) entry which is preliminary data.</text>
</comment>
<reference evidence="2 3" key="1">
    <citation type="submission" date="2020-04" db="EMBL/GenBank/DDBJ databases">
        <authorList>
            <person name="Wallbank WR R."/>
            <person name="Pardo Diaz C."/>
            <person name="Kozak K."/>
            <person name="Martin S."/>
            <person name="Jiggins C."/>
            <person name="Moest M."/>
            <person name="Warren A I."/>
            <person name="Byers J.R.P. K."/>
            <person name="Montejo-Kovacevich G."/>
            <person name="Yen C E."/>
        </authorList>
    </citation>
    <scope>NUCLEOTIDE SEQUENCE [LARGE SCALE GENOMIC DNA]</scope>
</reference>
<evidence type="ECO:0000313" key="2">
    <source>
        <dbReference type="EMBL" id="CAB3227916.1"/>
    </source>
</evidence>